<feature type="transmembrane region" description="Helical" evidence="7">
    <location>
        <begin position="121"/>
        <end position="142"/>
    </location>
</feature>
<evidence type="ECO:0000313" key="10">
    <source>
        <dbReference type="EMBL" id="RWS17956.1"/>
    </source>
</evidence>
<dbReference type="InterPro" id="IPR037185">
    <property type="entry name" value="EmrE-like"/>
</dbReference>
<dbReference type="PIRSF" id="PIRSF005799">
    <property type="entry name" value="UDP-gal_transpt"/>
    <property type="match status" value="1"/>
</dbReference>
<feature type="transmembrane region" description="Helical" evidence="7">
    <location>
        <begin position="179"/>
        <end position="202"/>
    </location>
</feature>
<dbReference type="Pfam" id="PF04142">
    <property type="entry name" value="Nuc_sug_transp"/>
    <property type="match status" value="1"/>
</dbReference>
<dbReference type="PANTHER" id="PTHR10231">
    <property type="entry name" value="NUCLEOTIDE-SUGAR TRANSMEMBRANE TRANSPORTER"/>
    <property type="match status" value="1"/>
</dbReference>
<organism evidence="8 11">
    <name type="scientific">Dinothrombium tinctorium</name>
    <dbReference type="NCBI Taxonomy" id="1965070"/>
    <lineage>
        <taxon>Eukaryota</taxon>
        <taxon>Metazoa</taxon>
        <taxon>Ecdysozoa</taxon>
        <taxon>Arthropoda</taxon>
        <taxon>Chelicerata</taxon>
        <taxon>Arachnida</taxon>
        <taxon>Acari</taxon>
        <taxon>Acariformes</taxon>
        <taxon>Trombidiformes</taxon>
        <taxon>Prostigmata</taxon>
        <taxon>Anystina</taxon>
        <taxon>Parasitengona</taxon>
        <taxon>Trombidioidea</taxon>
        <taxon>Trombidiidae</taxon>
        <taxon>Dinothrombium</taxon>
    </lineage>
</organism>
<feature type="transmembrane region" description="Helical" evidence="7">
    <location>
        <begin position="51"/>
        <end position="75"/>
    </location>
</feature>
<evidence type="ECO:0000313" key="11">
    <source>
        <dbReference type="Proteomes" id="UP000285301"/>
    </source>
</evidence>
<comment type="subcellular location">
    <subcellularLocation>
        <location evidence="1">Membrane</location>
        <topology evidence="1">Multi-pass membrane protein</topology>
    </subcellularLocation>
</comment>
<evidence type="ECO:0000256" key="2">
    <source>
        <dbReference type="ARBA" id="ARBA00009976"/>
    </source>
</evidence>
<dbReference type="NCBIfam" id="TIGR00803">
    <property type="entry name" value="nst"/>
    <property type="match status" value="1"/>
</dbReference>
<proteinExistence type="inferred from homology"/>
<dbReference type="GO" id="GO:0015165">
    <property type="term" value="F:pyrimidine nucleotide-sugar transmembrane transporter activity"/>
    <property type="evidence" value="ECO:0007669"/>
    <property type="project" value="InterPro"/>
</dbReference>
<accession>A0A3S3Q4K3</accession>
<sequence>MHSKIANLFESNVWNNLFPNKLSSLIFISYMVLFINQGLLVTATKTADNKYTYSTIAAVFFTECTKLFIAISIYLRDKKLKELVPDLIASKNVFALYFVPAFLYCVYNNLAFVNLQSFDPTTYYLLLQFRVVVTGIIYQILFKRKLSNRQWFSLILLTCGCIVKNFGQMKMTSSSFLSFSILLILFQVFCSCFAGVYNELLLKDNNTHIMIQNIYMYSASIFCNFMVYCATNYNKMDETFSVSILENLLQPLILAVIVNNALCGIVTSIFLKNLNSILKTFASALELVFTAIFCWILFHIAIDMYTIVAIAIVSYATFLYSRNPVVNRPLPSSLELKTDEEQVDLISENNRKSNVDNV</sequence>
<comment type="similarity">
    <text evidence="2">Belongs to the nucleotide-sugar transporter family. SLC35A subfamily.</text>
</comment>
<name>A0A3S3Q4K3_9ACAR</name>
<evidence type="ECO:0000256" key="5">
    <source>
        <dbReference type="ARBA" id="ARBA00022989"/>
    </source>
</evidence>
<keyword evidence="4 7" id="KW-0812">Transmembrane</keyword>
<dbReference type="Proteomes" id="UP000285301">
    <property type="component" value="Unassembled WGS sequence"/>
</dbReference>
<feature type="transmembrane region" description="Helical" evidence="7">
    <location>
        <begin position="253"/>
        <end position="271"/>
    </location>
</feature>
<dbReference type="EMBL" id="NCKU01006648">
    <property type="protein sequence ID" value="RWS03283.1"/>
    <property type="molecule type" value="Genomic_DNA"/>
</dbReference>
<dbReference type="STRING" id="1965070.A0A3S3Q4K3"/>
<evidence type="ECO:0000256" key="3">
    <source>
        <dbReference type="ARBA" id="ARBA00022597"/>
    </source>
</evidence>
<dbReference type="OrthoDB" id="419167at2759"/>
<evidence type="ECO:0000256" key="4">
    <source>
        <dbReference type="ARBA" id="ARBA00022692"/>
    </source>
</evidence>
<reference evidence="8" key="2">
    <citation type="submission" date="2018-11" db="EMBL/GenBank/DDBJ databases">
        <title>Trombidioid mite genomics.</title>
        <authorList>
            <person name="Dong X."/>
        </authorList>
    </citation>
    <scope>NUCLEOTIDE SEQUENCE</scope>
    <source>
        <strain evidence="8">UoL-WK</strain>
    </source>
</reference>
<evidence type="ECO:0000313" key="9">
    <source>
        <dbReference type="EMBL" id="RWS03399.1"/>
    </source>
</evidence>
<comment type="caution">
    <text evidence="8">The sequence shown here is derived from an EMBL/GenBank/DDBJ whole genome shotgun (WGS) entry which is preliminary data.</text>
</comment>
<evidence type="ECO:0000256" key="6">
    <source>
        <dbReference type="ARBA" id="ARBA00023136"/>
    </source>
</evidence>
<dbReference type="AlphaFoldDB" id="A0A3S3Q4K3"/>
<reference evidence="8 11" key="1">
    <citation type="journal article" date="2018" name="Gigascience">
        <title>Genomes of trombidid mites reveal novel predicted allergens and laterally-transferred genes associated with secondary metabolism.</title>
        <authorList>
            <person name="Dong X."/>
            <person name="Chaisiri K."/>
            <person name="Xia D."/>
            <person name="Armstrong S.D."/>
            <person name="Fang Y."/>
            <person name="Donnelly M.J."/>
            <person name="Kadowaki T."/>
            <person name="McGarry J.W."/>
            <person name="Darby A.C."/>
            <person name="Makepeace B.L."/>
        </authorList>
    </citation>
    <scope>NUCLEOTIDE SEQUENCE [LARGE SCALE GENOMIC DNA]</scope>
    <source>
        <strain evidence="8">UoL-WK</strain>
    </source>
</reference>
<evidence type="ECO:0000256" key="7">
    <source>
        <dbReference type="SAM" id="Phobius"/>
    </source>
</evidence>
<evidence type="ECO:0000256" key="1">
    <source>
        <dbReference type="ARBA" id="ARBA00004141"/>
    </source>
</evidence>
<evidence type="ECO:0000313" key="8">
    <source>
        <dbReference type="EMBL" id="RWS03283.1"/>
    </source>
</evidence>
<keyword evidence="5 7" id="KW-1133">Transmembrane helix</keyword>
<dbReference type="SUPFAM" id="SSF103481">
    <property type="entry name" value="Multidrug resistance efflux transporter EmrE"/>
    <property type="match status" value="1"/>
</dbReference>
<dbReference type="EMBL" id="NCKU01006539">
    <property type="protein sequence ID" value="RWS03399.1"/>
    <property type="molecule type" value="Genomic_DNA"/>
</dbReference>
<keyword evidence="3" id="KW-0813">Transport</keyword>
<feature type="transmembrane region" description="Helical" evidence="7">
    <location>
        <begin position="21"/>
        <end position="39"/>
    </location>
</feature>
<keyword evidence="3" id="KW-0762">Sugar transport</keyword>
<dbReference type="EMBL" id="NCKU01000015">
    <property type="protein sequence ID" value="RWS17956.1"/>
    <property type="molecule type" value="Genomic_DNA"/>
</dbReference>
<feature type="transmembrane region" description="Helical" evidence="7">
    <location>
        <begin position="214"/>
        <end position="233"/>
    </location>
</feature>
<protein>
    <submittedName>
        <fullName evidence="8">UDP-galactose transporter-like protein</fullName>
    </submittedName>
</protein>
<gene>
    <name evidence="8" type="ORF">B4U79_00386</name>
    <name evidence="9" type="ORF">B4U79_01626</name>
    <name evidence="10" type="ORF">B4U79_10413</name>
</gene>
<dbReference type="GO" id="GO:0000139">
    <property type="term" value="C:Golgi membrane"/>
    <property type="evidence" value="ECO:0007669"/>
    <property type="project" value="InterPro"/>
</dbReference>
<keyword evidence="11" id="KW-1185">Reference proteome</keyword>
<dbReference type="InterPro" id="IPR007271">
    <property type="entry name" value="Nuc_sug_transpt"/>
</dbReference>
<feature type="transmembrane region" description="Helical" evidence="7">
    <location>
        <begin position="95"/>
        <end position="115"/>
    </location>
</feature>
<keyword evidence="6 7" id="KW-0472">Membrane</keyword>